<dbReference type="EMBL" id="AE017042">
    <property type="protein sequence ID" value="AAS62317.1"/>
    <property type="molecule type" value="Genomic_DNA"/>
</dbReference>
<evidence type="ECO:0000313" key="2">
    <source>
        <dbReference type="Proteomes" id="UP000001019"/>
    </source>
</evidence>
<reference evidence="2" key="1">
    <citation type="journal article" date="2004" name="DNA Res.">
        <title>Complete genome sequence of Yersinia pestis strain 91001, an isolate avirulent to humans.</title>
        <authorList>
            <person name="Song Y."/>
            <person name="Tong Z."/>
            <person name="Wang J."/>
            <person name="Wang L."/>
            <person name="Guo Z."/>
            <person name="Han Y."/>
            <person name="Zhang J."/>
            <person name="Pei D."/>
            <person name="Zhou D."/>
            <person name="Qin H."/>
            <person name="Pang X."/>
            <person name="Han Y."/>
            <person name="Zhai J."/>
            <person name="Li M."/>
            <person name="Cui B."/>
            <person name="Qi Z."/>
            <person name="Jin L."/>
            <person name="Dai R."/>
            <person name="Chen F."/>
            <person name="Li S."/>
            <person name="Ye C."/>
            <person name="Du Z."/>
            <person name="Lin W."/>
            <person name="Wang J."/>
            <person name="Yu J."/>
            <person name="Yang H."/>
            <person name="Wang J."/>
            <person name="Huang P."/>
            <person name="Yang R."/>
        </authorList>
    </citation>
    <scope>NUCLEOTIDE SEQUENCE [LARGE SCALE GENOMIC DNA]</scope>
    <source>
        <strain evidence="2">91001 / Biovar Mediaevalis</strain>
    </source>
</reference>
<dbReference type="Proteomes" id="UP000001019">
    <property type="component" value="Chromosome"/>
</dbReference>
<organism evidence="1 2">
    <name type="scientific">Yersinia pestis</name>
    <dbReference type="NCBI Taxonomy" id="632"/>
    <lineage>
        <taxon>Bacteria</taxon>
        <taxon>Pseudomonadati</taxon>
        <taxon>Pseudomonadota</taxon>
        <taxon>Gammaproteobacteria</taxon>
        <taxon>Enterobacterales</taxon>
        <taxon>Yersiniaceae</taxon>
        <taxon>Yersinia</taxon>
    </lineage>
</organism>
<sequence length="123" mass="14504">MVSLIPFFTEQGRLMYKISLLRLAQRELVRLPVGIQAVLIKAMDELEACGHELREPYVRDMGQGLKELRVSAKEGIGRGFFFCHLHRQVYIIHLLQKKTQKTPRRTLILAYRRMKELKRRLQS</sequence>
<dbReference type="EnsemblBacteria" id="AAS62317">
    <property type="protein sequence ID" value="AAS62317"/>
    <property type="gene ID" value="YP_2108"/>
</dbReference>
<gene>
    <name evidence="1" type="ordered locus">YP_2108</name>
</gene>
<dbReference type="AlphaFoldDB" id="A0A0H2W6E7"/>
<accession>A0A0H2W6E7</accession>
<dbReference type="HOGENOM" id="CLU_122734_6_1_6"/>
<dbReference type="KEGG" id="ypm:YP_2108"/>
<dbReference type="InterPro" id="IPR009241">
    <property type="entry name" value="HigB-like"/>
</dbReference>
<evidence type="ECO:0000313" key="1">
    <source>
        <dbReference type="EMBL" id="AAS62317.1"/>
    </source>
</evidence>
<name>A0A0H2W6E7_YERPE</name>
<protein>
    <submittedName>
        <fullName evidence="1">Phage protein</fullName>
    </submittedName>
</protein>
<dbReference type="Pfam" id="PF05973">
    <property type="entry name" value="Gp49"/>
    <property type="match status" value="1"/>
</dbReference>
<proteinExistence type="predicted"/>